<evidence type="ECO:0000313" key="11">
    <source>
        <dbReference type="Proteomes" id="UP001381693"/>
    </source>
</evidence>
<name>A0AAN8X304_HALRR</name>
<accession>A0AAN8X304</accession>
<evidence type="ECO:0000256" key="8">
    <source>
        <dbReference type="RuleBase" id="RU362121"/>
    </source>
</evidence>
<protein>
    <recommendedName>
        <fullName evidence="9">Cytochrome b5 heme-binding domain-containing protein</fullName>
    </recommendedName>
</protein>
<keyword evidence="6" id="KW-0472">Membrane</keyword>
<keyword evidence="3" id="KW-0812">Transmembrane</keyword>
<dbReference type="PROSITE" id="PS50255">
    <property type="entry name" value="CYTOCHROME_B5_2"/>
    <property type="match status" value="1"/>
</dbReference>
<evidence type="ECO:0000256" key="5">
    <source>
        <dbReference type="ARBA" id="ARBA00023004"/>
    </source>
</evidence>
<evidence type="ECO:0000256" key="2">
    <source>
        <dbReference type="ARBA" id="ARBA00022617"/>
    </source>
</evidence>
<dbReference type="InterPro" id="IPR018506">
    <property type="entry name" value="Cyt_B5_heme-BS"/>
</dbReference>
<dbReference type="FunFam" id="3.10.120.10:FF:000002">
    <property type="entry name" value="Cytochrome b5 type B"/>
    <property type="match status" value="1"/>
</dbReference>
<dbReference type="Proteomes" id="UP001381693">
    <property type="component" value="Unassembled WGS sequence"/>
</dbReference>
<dbReference type="InterPro" id="IPR036400">
    <property type="entry name" value="Cyt_B5-like_heme/steroid_sf"/>
</dbReference>
<comment type="caution">
    <text evidence="10">The sequence shown here is derived from an EMBL/GenBank/DDBJ whole genome shotgun (WGS) entry which is preliminary data.</text>
</comment>
<dbReference type="EMBL" id="JAXCGZ010015130">
    <property type="protein sequence ID" value="KAK7071135.1"/>
    <property type="molecule type" value="Genomic_DNA"/>
</dbReference>
<dbReference type="GO" id="GO:0046872">
    <property type="term" value="F:metal ion binding"/>
    <property type="evidence" value="ECO:0007669"/>
    <property type="project" value="UniProtKB-UniRule"/>
</dbReference>
<dbReference type="InterPro" id="IPR050668">
    <property type="entry name" value="Cytochrome_b5"/>
</dbReference>
<evidence type="ECO:0000313" key="10">
    <source>
        <dbReference type="EMBL" id="KAK7071135.1"/>
    </source>
</evidence>
<dbReference type="PRINTS" id="PR00363">
    <property type="entry name" value="CYTOCHROMEB5"/>
</dbReference>
<dbReference type="Pfam" id="PF00173">
    <property type="entry name" value="Cyt-b5"/>
    <property type="match status" value="1"/>
</dbReference>
<dbReference type="GO" id="GO:0016020">
    <property type="term" value="C:membrane"/>
    <property type="evidence" value="ECO:0007669"/>
    <property type="project" value="UniProtKB-SubCell"/>
</dbReference>
<comment type="subcellular location">
    <subcellularLocation>
        <location evidence="1">Membrane</location>
    </subcellularLocation>
</comment>
<evidence type="ECO:0000256" key="6">
    <source>
        <dbReference type="ARBA" id="ARBA00023136"/>
    </source>
</evidence>
<evidence type="ECO:0000256" key="7">
    <source>
        <dbReference type="ARBA" id="ARBA00038168"/>
    </source>
</evidence>
<evidence type="ECO:0000256" key="4">
    <source>
        <dbReference type="ARBA" id="ARBA00022723"/>
    </source>
</evidence>
<keyword evidence="11" id="KW-1185">Reference proteome</keyword>
<dbReference type="PANTHER" id="PTHR19359">
    <property type="entry name" value="CYTOCHROME B5"/>
    <property type="match status" value="1"/>
</dbReference>
<dbReference type="SUPFAM" id="SSF55856">
    <property type="entry name" value="Cytochrome b5-like heme/steroid binding domain"/>
    <property type="match status" value="1"/>
</dbReference>
<comment type="similarity">
    <text evidence="7 8">Belongs to the cytochrome b5 family.</text>
</comment>
<evidence type="ECO:0000259" key="9">
    <source>
        <dbReference type="PROSITE" id="PS50255"/>
    </source>
</evidence>
<gene>
    <name evidence="10" type="ORF">SK128_018905</name>
</gene>
<dbReference type="PROSITE" id="PS00191">
    <property type="entry name" value="CYTOCHROME_B5_1"/>
    <property type="match status" value="1"/>
</dbReference>
<evidence type="ECO:0000256" key="1">
    <source>
        <dbReference type="ARBA" id="ARBA00004370"/>
    </source>
</evidence>
<dbReference type="PANTHER" id="PTHR19359:SF41">
    <property type="entry name" value="GEO08203P1"/>
    <property type="match status" value="1"/>
</dbReference>
<reference evidence="10 11" key="1">
    <citation type="submission" date="2023-11" db="EMBL/GenBank/DDBJ databases">
        <title>Halocaridina rubra genome assembly.</title>
        <authorList>
            <person name="Smith C."/>
        </authorList>
    </citation>
    <scope>NUCLEOTIDE SEQUENCE [LARGE SCALE GENOMIC DNA]</scope>
    <source>
        <strain evidence="10">EP-1</strain>
        <tissue evidence="10">Whole</tissue>
    </source>
</reference>
<keyword evidence="5 8" id="KW-0408">Iron</keyword>
<dbReference type="AlphaFoldDB" id="A0AAN8X304"/>
<feature type="domain" description="Cytochrome b5 heme-binding" evidence="9">
    <location>
        <begin position="59"/>
        <end position="135"/>
    </location>
</feature>
<sequence length="152" mass="17099">MKQSYGRLPLYMLQPKALINFAAQTIDFASQTLGYRDPSATSNLTRSDSDREKDEQSGLDIYSLNEVSEHDSYNDCWIILYDKVFDVTQFLLEHPGGEDVIMEHAGRDATISFRTVGHSVPALQALDEYLVGILPDCERVYTGSGPCQWNTL</sequence>
<dbReference type="InterPro" id="IPR001199">
    <property type="entry name" value="Cyt_B5-like_heme/steroid-bd"/>
</dbReference>
<dbReference type="Gene3D" id="3.10.120.10">
    <property type="entry name" value="Cytochrome b5-like heme/steroid binding domain"/>
    <property type="match status" value="1"/>
</dbReference>
<evidence type="ECO:0000256" key="3">
    <source>
        <dbReference type="ARBA" id="ARBA00022692"/>
    </source>
</evidence>
<keyword evidence="2 8" id="KW-0349">Heme</keyword>
<proteinExistence type="inferred from homology"/>
<organism evidence="10 11">
    <name type="scientific">Halocaridina rubra</name>
    <name type="common">Hawaiian red shrimp</name>
    <dbReference type="NCBI Taxonomy" id="373956"/>
    <lineage>
        <taxon>Eukaryota</taxon>
        <taxon>Metazoa</taxon>
        <taxon>Ecdysozoa</taxon>
        <taxon>Arthropoda</taxon>
        <taxon>Crustacea</taxon>
        <taxon>Multicrustacea</taxon>
        <taxon>Malacostraca</taxon>
        <taxon>Eumalacostraca</taxon>
        <taxon>Eucarida</taxon>
        <taxon>Decapoda</taxon>
        <taxon>Pleocyemata</taxon>
        <taxon>Caridea</taxon>
        <taxon>Atyoidea</taxon>
        <taxon>Atyidae</taxon>
        <taxon>Halocaridina</taxon>
    </lineage>
</organism>
<dbReference type="SMART" id="SM01117">
    <property type="entry name" value="Cyt-b5"/>
    <property type="match status" value="1"/>
</dbReference>
<dbReference type="GO" id="GO:0020037">
    <property type="term" value="F:heme binding"/>
    <property type="evidence" value="ECO:0007669"/>
    <property type="project" value="UniProtKB-UniRule"/>
</dbReference>
<keyword evidence="4 8" id="KW-0479">Metal-binding</keyword>